<dbReference type="eggNOG" id="ENOG5032YN4">
    <property type="taxonomic scope" value="Bacteria"/>
</dbReference>
<dbReference type="InterPro" id="IPR007813">
    <property type="entry name" value="PilN"/>
</dbReference>
<name>C6XCK0_METGS</name>
<proteinExistence type="predicted"/>
<keyword evidence="2" id="KW-1185">Reference proteome</keyword>
<accession>C6XCK0</accession>
<dbReference type="KEGG" id="mei:Msip34_1028"/>
<reference evidence="2" key="1">
    <citation type="submission" date="2009-07" db="EMBL/GenBank/DDBJ databases">
        <title>Complete sequence of chromosome of Methylovorus sp. SIP3-4.</title>
        <authorList>
            <person name="Lucas S."/>
            <person name="Copeland A."/>
            <person name="Lapidus A."/>
            <person name="Glavina del Rio T."/>
            <person name="Tice H."/>
            <person name="Bruce D."/>
            <person name="Goodwin L."/>
            <person name="Pitluck S."/>
            <person name="Clum A."/>
            <person name="Larimer F."/>
            <person name="Land M."/>
            <person name="Hauser L."/>
            <person name="Kyrpides N."/>
            <person name="Mikhailova N."/>
            <person name="Kayluzhnaya M."/>
            <person name="Chistoserdova L."/>
        </authorList>
    </citation>
    <scope>NUCLEOTIDE SEQUENCE [LARGE SCALE GENOMIC DNA]</scope>
    <source>
        <strain evidence="2">SIP3-4</strain>
    </source>
</reference>
<dbReference type="AlphaFoldDB" id="C6XCK0"/>
<gene>
    <name evidence="1" type="ordered locus">Msip34_1028</name>
</gene>
<dbReference type="OrthoDB" id="8703192at2"/>
<dbReference type="HOGENOM" id="CLU_118537_0_0_4"/>
<evidence type="ECO:0000313" key="2">
    <source>
        <dbReference type="Proteomes" id="UP000002743"/>
    </source>
</evidence>
<evidence type="ECO:0000313" key="1">
    <source>
        <dbReference type="EMBL" id="ACT50275.1"/>
    </source>
</evidence>
<organism evidence="1 2">
    <name type="scientific">Methylovorus glucosotrophus (strain SIP3-4)</name>
    <dbReference type="NCBI Taxonomy" id="582744"/>
    <lineage>
        <taxon>Bacteria</taxon>
        <taxon>Pseudomonadati</taxon>
        <taxon>Pseudomonadota</taxon>
        <taxon>Betaproteobacteria</taxon>
        <taxon>Nitrosomonadales</taxon>
        <taxon>Methylophilaceae</taxon>
        <taxon>Methylovorus</taxon>
    </lineage>
</organism>
<sequence length="188" mass="20711" precursor="true">MRALRVDFIADNQPKGWGRLLAAAGILLALIGWQGYAAIQHQTEAVQSALAEASKQAGLAPSRQPRQASSPATQHAMQQARSLADFLQIPWGDLFAGLEAASSPDFALLGIEPDARKRQLKLTAEADSRDAVFDYMQRLEATPQFSHVILLKHEKQQEQAEQPWRVVLIATWHDMPISIPLETSQVAP</sequence>
<dbReference type="Proteomes" id="UP000002743">
    <property type="component" value="Chromosome"/>
</dbReference>
<dbReference type="EMBL" id="CP001674">
    <property type="protein sequence ID" value="ACT50275.1"/>
    <property type="molecule type" value="Genomic_DNA"/>
</dbReference>
<reference evidence="1 2" key="2">
    <citation type="journal article" date="2011" name="J. Bacteriol.">
        <title>Genomes of three methylotrophs from a single niche uncover genetic and metabolic divergence of Methylophilaceae.</title>
        <authorList>
            <person name="Lapidus A."/>
            <person name="Clum A."/>
            <person name="Labutti K."/>
            <person name="Kaluzhnaya M.G."/>
            <person name="Lim S."/>
            <person name="Beck D.A."/>
            <person name="Glavina Del Rio T."/>
            <person name="Nolan M."/>
            <person name="Mavromatis K."/>
            <person name="Huntemann M."/>
            <person name="Lucas S."/>
            <person name="Lidstrom M.E."/>
            <person name="Ivanova N."/>
            <person name="Chistoserdova L."/>
        </authorList>
    </citation>
    <scope>NUCLEOTIDE SEQUENCE [LARGE SCALE GENOMIC DNA]</scope>
    <source>
        <strain evidence="1 2">SIP3-4</strain>
    </source>
</reference>
<dbReference type="Pfam" id="PF05137">
    <property type="entry name" value="PilN"/>
    <property type="match status" value="1"/>
</dbReference>
<dbReference type="STRING" id="582744.Msip34_1028"/>
<dbReference type="RefSeq" id="WP_015829797.1">
    <property type="nucleotide sequence ID" value="NC_012969.1"/>
</dbReference>
<protein>
    <submittedName>
        <fullName evidence="1">Uncharacterized protein</fullName>
    </submittedName>
</protein>